<accession>A0A1W1XJF2</accession>
<protein>
    <recommendedName>
        <fullName evidence="4">AsmA family protein</fullName>
    </recommendedName>
</protein>
<dbReference type="InterPro" id="IPR052894">
    <property type="entry name" value="AsmA-related"/>
</dbReference>
<feature type="region of interest" description="Disordered" evidence="1">
    <location>
        <begin position="392"/>
        <end position="422"/>
    </location>
</feature>
<dbReference type="AlphaFoldDB" id="A0A1W1XJF2"/>
<dbReference type="GO" id="GO:0090313">
    <property type="term" value="P:regulation of protein targeting to membrane"/>
    <property type="evidence" value="ECO:0007669"/>
    <property type="project" value="TreeGrafter"/>
</dbReference>
<dbReference type="GO" id="GO:0005886">
    <property type="term" value="C:plasma membrane"/>
    <property type="evidence" value="ECO:0007669"/>
    <property type="project" value="TreeGrafter"/>
</dbReference>
<organism evidence="2 3">
    <name type="scientific">Andreprevotia lacus DSM 23236</name>
    <dbReference type="NCBI Taxonomy" id="1121001"/>
    <lineage>
        <taxon>Bacteria</taxon>
        <taxon>Pseudomonadati</taxon>
        <taxon>Pseudomonadota</taxon>
        <taxon>Betaproteobacteria</taxon>
        <taxon>Neisseriales</taxon>
        <taxon>Chitinibacteraceae</taxon>
        <taxon>Andreprevotia</taxon>
    </lineage>
</organism>
<dbReference type="EMBL" id="FWXD01000009">
    <property type="protein sequence ID" value="SMC24099.1"/>
    <property type="molecule type" value="Genomic_DNA"/>
</dbReference>
<dbReference type="PANTHER" id="PTHR30441">
    <property type="entry name" value="DUF748 DOMAIN-CONTAINING PROTEIN"/>
    <property type="match status" value="1"/>
</dbReference>
<dbReference type="PANTHER" id="PTHR30441:SF8">
    <property type="entry name" value="DUF748 DOMAIN-CONTAINING PROTEIN"/>
    <property type="match status" value="1"/>
</dbReference>
<gene>
    <name evidence="2" type="ORF">SAMN02745857_01748</name>
</gene>
<proteinExistence type="predicted"/>
<evidence type="ECO:0008006" key="4">
    <source>
        <dbReference type="Google" id="ProtNLM"/>
    </source>
</evidence>
<reference evidence="2 3" key="1">
    <citation type="submission" date="2017-04" db="EMBL/GenBank/DDBJ databases">
        <authorList>
            <person name="Afonso C.L."/>
            <person name="Miller P.J."/>
            <person name="Scott M.A."/>
            <person name="Spackman E."/>
            <person name="Goraichik I."/>
            <person name="Dimitrov K.M."/>
            <person name="Suarez D.L."/>
            <person name="Swayne D.E."/>
        </authorList>
    </citation>
    <scope>NUCLEOTIDE SEQUENCE [LARGE SCALE GENOMIC DNA]</scope>
    <source>
        <strain evidence="2 3">DSM 23236</strain>
    </source>
</reference>
<evidence type="ECO:0000256" key="1">
    <source>
        <dbReference type="SAM" id="MobiDB-lite"/>
    </source>
</evidence>
<evidence type="ECO:0000313" key="3">
    <source>
        <dbReference type="Proteomes" id="UP000192761"/>
    </source>
</evidence>
<dbReference type="Proteomes" id="UP000192761">
    <property type="component" value="Unassembled WGS sequence"/>
</dbReference>
<evidence type="ECO:0000313" key="2">
    <source>
        <dbReference type="EMBL" id="SMC24099.1"/>
    </source>
</evidence>
<name>A0A1W1XJF2_9NEIS</name>
<keyword evidence="3" id="KW-1185">Reference proteome</keyword>
<sequence length="422" mass="45296">MRKTKIVLSVLLFLLLAVALGPLALPSSFYEERLGPVLQRMTHGNVKAGQINFEYTPAPALIIRNVVLDSDPAVGQIERIVVPVNAYNVFNWGKALRNVTIEGGHFSPTYALSLPQRLKPEADTPRMADLGLVNCSVAVGKRDLGPASGKISFDKAGALAEVMLSDQENRLELHIEPKDAVFALTLNARNWELPFGYPIKFDGLLLKGIANSAGIVIEDIRGDLYSGIVTGNAQVSWGSEGWQLSGVVRTNGLQSEPLSMVFSNSTHISGRMVGEAKFAYHAVDYPQLFDSPAIDATLQFKDGLVHNLDLVSPLKSQGGNYGGGQTRFDTLNTLLQVRPGTVQFNKIAIEGGKFRANGSLAIGKERKLNGGFAAQVSSGSLVVSNQMQVGGELSRPQVRTGAAYRPRGGEASMASPQETAPQ</sequence>